<dbReference type="Gene3D" id="3.40.630.30">
    <property type="match status" value="2"/>
</dbReference>
<feature type="domain" description="N-acetyltransferase" evidence="3">
    <location>
        <begin position="1"/>
        <end position="171"/>
    </location>
</feature>
<dbReference type="Proteomes" id="UP001057134">
    <property type="component" value="Chromosome"/>
</dbReference>
<evidence type="ECO:0000313" key="5">
    <source>
        <dbReference type="Proteomes" id="UP001057134"/>
    </source>
</evidence>
<evidence type="ECO:0000256" key="1">
    <source>
        <dbReference type="ARBA" id="ARBA00022679"/>
    </source>
</evidence>
<reference evidence="4" key="2">
    <citation type="journal article" date="2021" name="J Anim Sci Technol">
        <title>Complete genome sequence of Paenibacillus konkukensis sp. nov. SK3146 as a potential probiotic strain.</title>
        <authorList>
            <person name="Jung H.I."/>
            <person name="Park S."/>
            <person name="Niu K.M."/>
            <person name="Lee S.W."/>
            <person name="Kothari D."/>
            <person name="Yi K.J."/>
            <person name="Kim S.K."/>
        </authorList>
    </citation>
    <scope>NUCLEOTIDE SEQUENCE</scope>
    <source>
        <strain evidence="4">SK3146</strain>
    </source>
</reference>
<evidence type="ECO:0000259" key="3">
    <source>
        <dbReference type="PROSITE" id="PS51186"/>
    </source>
</evidence>
<feature type="domain" description="N-acetyltransferase" evidence="3">
    <location>
        <begin position="168"/>
        <end position="330"/>
    </location>
</feature>
<keyword evidence="1" id="KW-0808">Transferase</keyword>
<dbReference type="InterPro" id="IPR050832">
    <property type="entry name" value="Bact_Acetyltransf"/>
</dbReference>
<dbReference type="SUPFAM" id="SSF55729">
    <property type="entry name" value="Acyl-CoA N-acyltransferases (Nat)"/>
    <property type="match status" value="2"/>
</dbReference>
<protein>
    <submittedName>
        <fullName evidence="4">Acetyltransferase</fullName>
    </submittedName>
</protein>
<evidence type="ECO:0000313" key="4">
    <source>
        <dbReference type="EMBL" id="UQZ81417.1"/>
    </source>
</evidence>
<accession>A0ABY4RGB2</accession>
<dbReference type="InterPro" id="IPR000182">
    <property type="entry name" value="GNAT_dom"/>
</dbReference>
<organism evidence="4 5">
    <name type="scientific">Paenibacillus konkukensis</name>
    <dbReference type="NCBI Taxonomy" id="2020716"/>
    <lineage>
        <taxon>Bacteria</taxon>
        <taxon>Bacillati</taxon>
        <taxon>Bacillota</taxon>
        <taxon>Bacilli</taxon>
        <taxon>Bacillales</taxon>
        <taxon>Paenibacillaceae</taxon>
        <taxon>Paenibacillus</taxon>
    </lineage>
</organism>
<dbReference type="CDD" id="cd04301">
    <property type="entry name" value="NAT_SF"/>
    <property type="match status" value="2"/>
</dbReference>
<dbReference type="RefSeq" id="WP_249863657.1">
    <property type="nucleotide sequence ID" value="NZ_CP027059.1"/>
</dbReference>
<proteinExistence type="predicted"/>
<dbReference type="EMBL" id="CP027059">
    <property type="protein sequence ID" value="UQZ81417.1"/>
    <property type="molecule type" value="Genomic_DNA"/>
</dbReference>
<gene>
    <name evidence="4" type="ORF">SK3146_00573</name>
</gene>
<evidence type="ECO:0000256" key="2">
    <source>
        <dbReference type="ARBA" id="ARBA00023315"/>
    </source>
</evidence>
<dbReference type="InterPro" id="IPR016181">
    <property type="entry name" value="Acyl_CoA_acyltransferase"/>
</dbReference>
<dbReference type="Pfam" id="PF00583">
    <property type="entry name" value="Acetyltransf_1"/>
    <property type="match status" value="2"/>
</dbReference>
<keyword evidence="2" id="KW-0012">Acyltransferase</keyword>
<reference evidence="4" key="1">
    <citation type="submission" date="2018-02" db="EMBL/GenBank/DDBJ databases">
        <authorList>
            <person name="Kim S.-K."/>
            <person name="Jung H.-I."/>
            <person name="Lee S.-W."/>
        </authorList>
    </citation>
    <scope>NUCLEOTIDE SEQUENCE</scope>
    <source>
        <strain evidence="4">SK3146</strain>
    </source>
</reference>
<keyword evidence="5" id="KW-1185">Reference proteome</keyword>
<dbReference type="PROSITE" id="PS51186">
    <property type="entry name" value="GNAT"/>
    <property type="match status" value="2"/>
</dbReference>
<dbReference type="PANTHER" id="PTHR43877">
    <property type="entry name" value="AMINOALKYLPHOSPHONATE N-ACETYLTRANSFERASE-RELATED-RELATED"/>
    <property type="match status" value="1"/>
</dbReference>
<sequence>MNIRWLQAEDIREVEAMMADYPLQYPKFVRERYPSRWADHLRTKNRNACGYAVAVSEGERLIVGHAGYVFNQEAGMYEIVGVVVSSRYGRQGTGRALLRFVEERLRSEGAEQVFLHTLGHPGNEGTLCFYRSIGYFQTSHEIDFFRSGYHRVTFVRRLARDETAESALTIRPAVSEEERETFASILEEGAFWLADRGAAMCTKRQVTAESIAAAYGREGLYVAYVNGQAAGAVIVQAGLDGGQPDGPQADALRLHKLCVRRAYAGTGLSRRIVGWTIAYAREKGLRRVRLDCAADRPKLCAFYESLGFRKAGETLVLGKYPTAFYEYGWE</sequence>
<name>A0ABY4RGB2_9BACL</name>